<dbReference type="Proteomes" id="UP001187734">
    <property type="component" value="Unassembled WGS sequence"/>
</dbReference>
<protein>
    <submittedName>
        <fullName evidence="1">Uncharacterized protein</fullName>
    </submittedName>
</protein>
<dbReference type="AlphaFoldDB" id="A0AAE8M9L9"/>
<evidence type="ECO:0000313" key="2">
    <source>
        <dbReference type="Proteomes" id="UP001187734"/>
    </source>
</evidence>
<comment type="caution">
    <text evidence="1">The sequence shown here is derived from an EMBL/GenBank/DDBJ whole genome shotgun (WGS) entry which is preliminary data.</text>
</comment>
<evidence type="ECO:0000313" key="1">
    <source>
        <dbReference type="EMBL" id="SPJ78236.1"/>
    </source>
</evidence>
<gene>
    <name evidence="1" type="ORF">FTOL_06625</name>
</gene>
<keyword evidence="2" id="KW-1185">Reference proteome</keyword>
<sequence length="146" mass="16506">MVQSLTTFLEKQIADRSGPSKNEANAISGLLLGSIEYEEAARQFTADCAVARTPTDAQGHLPAMWKLVENVAKKYPDHHEKVHHLPMLVMRGETAIVWSELPFLVEGWDEIYNRQEDQHSVEILSIIGFIAKLLTAELILRDELLR</sequence>
<proteinExistence type="predicted"/>
<dbReference type="EMBL" id="ONZP01000222">
    <property type="protein sequence ID" value="SPJ78236.1"/>
    <property type="molecule type" value="Genomic_DNA"/>
</dbReference>
<reference evidence="1" key="1">
    <citation type="submission" date="2018-03" db="EMBL/GenBank/DDBJ databases">
        <authorList>
            <person name="Guldener U."/>
        </authorList>
    </citation>
    <scope>NUCLEOTIDE SEQUENCE</scope>
</reference>
<accession>A0AAE8M9L9</accession>
<name>A0AAE8M9L9_9HYPO</name>
<organism evidence="1 2">
    <name type="scientific">Fusarium torulosum</name>
    <dbReference type="NCBI Taxonomy" id="33205"/>
    <lineage>
        <taxon>Eukaryota</taxon>
        <taxon>Fungi</taxon>
        <taxon>Dikarya</taxon>
        <taxon>Ascomycota</taxon>
        <taxon>Pezizomycotina</taxon>
        <taxon>Sordariomycetes</taxon>
        <taxon>Hypocreomycetidae</taxon>
        <taxon>Hypocreales</taxon>
        <taxon>Nectriaceae</taxon>
        <taxon>Fusarium</taxon>
    </lineage>
</organism>